<dbReference type="PANTHER" id="PTHR43477">
    <property type="entry name" value="DIHYDROANTICAPSIN 7-DEHYDROGENASE"/>
    <property type="match status" value="1"/>
</dbReference>
<name>A0ABN2NST2_9MICC</name>
<dbReference type="Gene3D" id="3.40.50.720">
    <property type="entry name" value="NAD(P)-binding Rossmann-like Domain"/>
    <property type="match status" value="1"/>
</dbReference>
<evidence type="ECO:0000256" key="2">
    <source>
        <dbReference type="ARBA" id="ARBA00023002"/>
    </source>
</evidence>
<evidence type="ECO:0000256" key="1">
    <source>
        <dbReference type="ARBA" id="ARBA00006484"/>
    </source>
</evidence>
<dbReference type="RefSeq" id="WP_152228120.1">
    <property type="nucleotide sequence ID" value="NZ_BAAALV010000001.1"/>
</dbReference>
<evidence type="ECO:0000313" key="3">
    <source>
        <dbReference type="EMBL" id="GAA1901507.1"/>
    </source>
</evidence>
<comment type="similarity">
    <text evidence="1">Belongs to the short-chain dehydrogenases/reductases (SDR) family.</text>
</comment>
<proteinExistence type="inferred from homology"/>
<dbReference type="PROSITE" id="PS00061">
    <property type="entry name" value="ADH_SHORT"/>
    <property type="match status" value="1"/>
</dbReference>
<dbReference type="Pfam" id="PF00106">
    <property type="entry name" value="adh_short"/>
    <property type="match status" value="1"/>
</dbReference>
<organism evidence="3 4">
    <name type="scientific">Arthrobacter gandavensis</name>
    <dbReference type="NCBI Taxonomy" id="169960"/>
    <lineage>
        <taxon>Bacteria</taxon>
        <taxon>Bacillati</taxon>
        <taxon>Actinomycetota</taxon>
        <taxon>Actinomycetes</taxon>
        <taxon>Micrococcales</taxon>
        <taxon>Micrococcaceae</taxon>
        <taxon>Arthrobacter</taxon>
    </lineage>
</organism>
<evidence type="ECO:0000313" key="4">
    <source>
        <dbReference type="Proteomes" id="UP001500784"/>
    </source>
</evidence>
<gene>
    <name evidence="3" type="ORF">GCM10009688_01310</name>
</gene>
<sequence length="348" mass="36265">MDAGRLSTESTIAQWLEHPSGRAILIDVLARRGPDVRALYAIQTLPLSSIVTLSRGNVTEEQLNLLVEAANHSGSQTPASPERAHLFPSVPPPSPMDWKEGIIPGRFRGKTVIVTGAGAGIGRATALRLAKEDARVVAVDLNTLRMEALLENPAAHGTIGIVADLNSESDIQRIMSAAGSDIDGLALIAGVSDDLEPLHEVDDEVWERIFRINVTGPFRLSRQVIPAMLSRGAGSIVNLASQAGLRGSVGGAAYTAAKHALIGLTRSGAYTYSARGVRINAVVPMPTRNSLDSNYGFPGGLGPLPAASLVPADLEAAAVAAPVTYLLSDDAVSVTGALLPADEGWSVG</sequence>
<dbReference type="PANTHER" id="PTHR43477:SF1">
    <property type="entry name" value="DIHYDROANTICAPSIN 7-DEHYDROGENASE"/>
    <property type="match status" value="1"/>
</dbReference>
<accession>A0ABN2NST2</accession>
<dbReference type="InterPro" id="IPR020904">
    <property type="entry name" value="Sc_DH/Rdtase_CS"/>
</dbReference>
<dbReference type="InterPro" id="IPR051122">
    <property type="entry name" value="SDR_DHRS6-like"/>
</dbReference>
<evidence type="ECO:0008006" key="5">
    <source>
        <dbReference type="Google" id="ProtNLM"/>
    </source>
</evidence>
<keyword evidence="2" id="KW-0560">Oxidoreductase</keyword>
<dbReference type="InterPro" id="IPR036291">
    <property type="entry name" value="NAD(P)-bd_dom_sf"/>
</dbReference>
<dbReference type="PRINTS" id="PR00081">
    <property type="entry name" value="GDHRDH"/>
</dbReference>
<dbReference type="EMBL" id="BAAALV010000001">
    <property type="protein sequence ID" value="GAA1901507.1"/>
    <property type="molecule type" value="Genomic_DNA"/>
</dbReference>
<dbReference type="InterPro" id="IPR002347">
    <property type="entry name" value="SDR_fam"/>
</dbReference>
<dbReference type="Proteomes" id="UP001500784">
    <property type="component" value="Unassembled WGS sequence"/>
</dbReference>
<comment type="caution">
    <text evidence="3">The sequence shown here is derived from an EMBL/GenBank/DDBJ whole genome shotgun (WGS) entry which is preliminary data.</text>
</comment>
<reference evidence="3 4" key="1">
    <citation type="journal article" date="2019" name="Int. J. Syst. Evol. Microbiol.">
        <title>The Global Catalogue of Microorganisms (GCM) 10K type strain sequencing project: providing services to taxonomists for standard genome sequencing and annotation.</title>
        <authorList>
            <consortium name="The Broad Institute Genomics Platform"/>
            <consortium name="The Broad Institute Genome Sequencing Center for Infectious Disease"/>
            <person name="Wu L."/>
            <person name="Ma J."/>
        </authorList>
    </citation>
    <scope>NUCLEOTIDE SEQUENCE [LARGE SCALE GENOMIC DNA]</scope>
    <source>
        <strain evidence="3 4">JCM 13316</strain>
    </source>
</reference>
<keyword evidence="4" id="KW-1185">Reference proteome</keyword>
<dbReference type="SUPFAM" id="SSF51735">
    <property type="entry name" value="NAD(P)-binding Rossmann-fold domains"/>
    <property type="match status" value="1"/>
</dbReference>
<protein>
    <recommendedName>
        <fullName evidence="5">SDR family oxidoreductase</fullName>
    </recommendedName>
</protein>
<dbReference type="CDD" id="cd05233">
    <property type="entry name" value="SDR_c"/>
    <property type="match status" value="1"/>
</dbReference>